<gene>
    <name evidence="2" type="ORF">AKJ08_3321</name>
</gene>
<reference evidence="2 3" key="1">
    <citation type="submission" date="2015-08" db="EMBL/GenBank/DDBJ databases">
        <authorList>
            <person name="Babu N.S."/>
            <person name="Beckwith C.J."/>
            <person name="Beseler K.G."/>
            <person name="Brison A."/>
            <person name="Carone J.V."/>
            <person name="Caskin T.P."/>
            <person name="Diamond M."/>
            <person name="Durham M.E."/>
            <person name="Foxe J.M."/>
            <person name="Go M."/>
            <person name="Henderson B.A."/>
            <person name="Jones I.B."/>
            <person name="McGettigan J.A."/>
            <person name="Micheletti S.J."/>
            <person name="Nasrallah M.E."/>
            <person name="Ortiz D."/>
            <person name="Piller C.R."/>
            <person name="Privatt S.R."/>
            <person name="Schneider S.L."/>
            <person name="Sharp S."/>
            <person name="Smith T.C."/>
            <person name="Stanton J.D."/>
            <person name="Ullery H.E."/>
            <person name="Wilson R.J."/>
            <person name="Serrano M.G."/>
            <person name="Buck G."/>
            <person name="Lee V."/>
            <person name="Wang Y."/>
            <person name="Carvalho R."/>
            <person name="Voegtly L."/>
            <person name="Shi R."/>
            <person name="Duckworth R."/>
            <person name="Johnson A."/>
            <person name="Loviza R."/>
            <person name="Walstead R."/>
            <person name="Shah Z."/>
            <person name="Kiflezghi M."/>
            <person name="Wade K."/>
            <person name="Ball S.L."/>
            <person name="Bradley K.W."/>
            <person name="Asai D.J."/>
            <person name="Bowman C.A."/>
            <person name="Russell D.A."/>
            <person name="Pope W.H."/>
            <person name="Jacobs-Sera D."/>
            <person name="Hendrix R.W."/>
            <person name="Hatfull G.F."/>
        </authorList>
    </citation>
    <scope>NUCLEOTIDE SEQUENCE [LARGE SCALE GENOMIC DNA]</scope>
    <source>
        <strain evidence="2 3">DSM 27710</strain>
    </source>
</reference>
<name>A0A0K1PIJ1_9BACT</name>
<keyword evidence="3" id="KW-1185">Reference proteome</keyword>
<dbReference type="KEGG" id="vin:AKJ08_3321"/>
<evidence type="ECO:0000256" key="1">
    <source>
        <dbReference type="SAM" id="MobiDB-lite"/>
    </source>
</evidence>
<proteinExistence type="predicted"/>
<dbReference type="AlphaFoldDB" id="A0A0K1PIJ1"/>
<sequence>MFVVVVAGCSSSDEAFRRELRGLTEQPAPCASVDDCCVAIDECGTTGYVVGTDDYEKAKDLVSRFDHDECPFCEGPLIELACVEGQCVGILADKSDASVPWGHHCGKPPPPVPVKEREPNPDAARGRIVRCER</sequence>
<feature type="region of interest" description="Disordered" evidence="1">
    <location>
        <begin position="104"/>
        <end position="133"/>
    </location>
</feature>
<dbReference type="Proteomes" id="UP000055590">
    <property type="component" value="Chromosome"/>
</dbReference>
<accession>A0A0K1PIJ1</accession>
<dbReference type="EMBL" id="CP012332">
    <property type="protein sequence ID" value="AKU92934.1"/>
    <property type="molecule type" value="Genomic_DNA"/>
</dbReference>
<evidence type="ECO:0000313" key="3">
    <source>
        <dbReference type="Proteomes" id="UP000055590"/>
    </source>
</evidence>
<evidence type="ECO:0000313" key="2">
    <source>
        <dbReference type="EMBL" id="AKU92934.1"/>
    </source>
</evidence>
<dbReference type="STRING" id="1391653.AKJ08_3321"/>
<protein>
    <submittedName>
        <fullName evidence="2">Uncharacterized protein</fullName>
    </submittedName>
</protein>
<organism evidence="2 3">
    <name type="scientific">Vulgatibacter incomptus</name>
    <dbReference type="NCBI Taxonomy" id="1391653"/>
    <lineage>
        <taxon>Bacteria</taxon>
        <taxon>Pseudomonadati</taxon>
        <taxon>Myxococcota</taxon>
        <taxon>Myxococcia</taxon>
        <taxon>Myxococcales</taxon>
        <taxon>Cystobacterineae</taxon>
        <taxon>Vulgatibacteraceae</taxon>
        <taxon>Vulgatibacter</taxon>
    </lineage>
</organism>